<dbReference type="Proteomes" id="UP001473063">
    <property type="component" value="Unassembled WGS sequence"/>
</dbReference>
<dbReference type="EMBL" id="JBBMEJ010000009">
    <property type="protein sequence ID" value="MEQ2371038.1"/>
    <property type="molecule type" value="Genomic_DNA"/>
</dbReference>
<sequence length="138" mass="14713">MSRGEICVTIFLVINTWTDIRKREICLPVLGLFLAGGILWRIIEGTLYPQGLIAMGIGGAATIISVMSRGGVGAGDSLLILAMGTVLNARTLMGILCMAMLLCGIYAGLQLCVFKKARNEEIPFAPFLLAGYMGGIFL</sequence>
<evidence type="ECO:0000259" key="2">
    <source>
        <dbReference type="Pfam" id="PF01478"/>
    </source>
</evidence>
<comment type="caution">
    <text evidence="3">The sequence shown here is derived from an EMBL/GenBank/DDBJ whole genome shotgun (WGS) entry which is preliminary data.</text>
</comment>
<feature type="transmembrane region" description="Helical" evidence="1">
    <location>
        <begin position="79"/>
        <end position="109"/>
    </location>
</feature>
<accession>A0ABV1BEI3</accession>
<feature type="domain" description="Prepilin type IV endopeptidase peptidase" evidence="2">
    <location>
        <begin position="8"/>
        <end position="107"/>
    </location>
</feature>
<keyword evidence="1" id="KW-0472">Membrane</keyword>
<protein>
    <submittedName>
        <fullName evidence="3">Prepilin peptidase</fullName>
        <ecNumber evidence="3">3.4.23.43</ecNumber>
    </submittedName>
</protein>
<proteinExistence type="predicted"/>
<dbReference type="RefSeq" id="WP_349056711.1">
    <property type="nucleotide sequence ID" value="NZ_JBBMEJ010000009.1"/>
</dbReference>
<evidence type="ECO:0000256" key="1">
    <source>
        <dbReference type="SAM" id="Phobius"/>
    </source>
</evidence>
<organism evidence="3 4">
    <name type="scientific">Blautia aquisgranensis</name>
    <dbReference type="NCBI Taxonomy" id="3133153"/>
    <lineage>
        <taxon>Bacteria</taxon>
        <taxon>Bacillati</taxon>
        <taxon>Bacillota</taxon>
        <taxon>Clostridia</taxon>
        <taxon>Lachnospirales</taxon>
        <taxon>Lachnospiraceae</taxon>
        <taxon>Blautia</taxon>
    </lineage>
</organism>
<keyword evidence="1" id="KW-0812">Transmembrane</keyword>
<gene>
    <name evidence="3" type="ORF">WMO28_08790</name>
</gene>
<evidence type="ECO:0000313" key="4">
    <source>
        <dbReference type="Proteomes" id="UP001473063"/>
    </source>
</evidence>
<dbReference type="EC" id="3.4.23.43" evidence="3"/>
<keyword evidence="1" id="KW-1133">Transmembrane helix</keyword>
<dbReference type="Pfam" id="PF01478">
    <property type="entry name" value="Peptidase_A24"/>
    <property type="match status" value="1"/>
</dbReference>
<dbReference type="Gene3D" id="1.20.120.1220">
    <property type="match status" value="1"/>
</dbReference>
<evidence type="ECO:0000313" key="3">
    <source>
        <dbReference type="EMBL" id="MEQ2371038.1"/>
    </source>
</evidence>
<keyword evidence="3" id="KW-0378">Hydrolase</keyword>
<name>A0ABV1BEI3_9FIRM</name>
<keyword evidence="4" id="KW-1185">Reference proteome</keyword>
<feature type="transmembrane region" description="Helical" evidence="1">
    <location>
        <begin position="49"/>
        <end position="67"/>
    </location>
</feature>
<dbReference type="InterPro" id="IPR000045">
    <property type="entry name" value="Prepilin_IV_endopep_pep"/>
</dbReference>
<feature type="transmembrane region" description="Helical" evidence="1">
    <location>
        <begin position="25"/>
        <end position="43"/>
    </location>
</feature>
<reference evidence="3 4" key="1">
    <citation type="submission" date="2024-03" db="EMBL/GenBank/DDBJ databases">
        <title>Human intestinal bacterial collection.</title>
        <authorList>
            <person name="Pauvert C."/>
            <person name="Hitch T.C.A."/>
            <person name="Clavel T."/>
        </authorList>
    </citation>
    <scope>NUCLEOTIDE SEQUENCE [LARGE SCALE GENOMIC DNA]</scope>
    <source>
        <strain evidence="3 4">CLA-JM-H16</strain>
    </source>
</reference>
<dbReference type="GO" id="GO:0004190">
    <property type="term" value="F:aspartic-type endopeptidase activity"/>
    <property type="evidence" value="ECO:0007669"/>
    <property type="project" value="UniProtKB-EC"/>
</dbReference>